<proteinExistence type="predicted"/>
<name>A0A9P3G796_9APHY</name>
<dbReference type="PANTHER" id="PTHR10039">
    <property type="entry name" value="AMELOGENIN"/>
    <property type="match status" value="1"/>
</dbReference>
<dbReference type="InterPro" id="IPR056884">
    <property type="entry name" value="NPHP3-like_N"/>
</dbReference>
<reference evidence="3 4" key="1">
    <citation type="submission" date="2021-08" db="EMBL/GenBank/DDBJ databases">
        <title>Draft Genome Sequence of Phanerochaete sordida strain YK-624.</title>
        <authorList>
            <person name="Mori T."/>
            <person name="Dohra H."/>
            <person name="Suzuki T."/>
            <person name="Kawagishi H."/>
            <person name="Hirai H."/>
        </authorList>
    </citation>
    <scope>NUCLEOTIDE SEQUENCE [LARGE SCALE GENOMIC DNA]</scope>
    <source>
        <strain evidence="3 4">YK-624</strain>
    </source>
</reference>
<sequence>MADTALAVAGPVLDILKDGLALVPVPGLGLIPQALTKVLDGVKVVRENSKSRKAFEAEAKRLGAVIRSISSNANDSVAANGGSQDRGSGDIAVRRVAHSPELQSGMNELLRSIEEIGTRTTSLKGGKISSFIHALSNRDVLQDMKGDLTTAIEDFKIKAHAAVDKGVQDIRLRLILKELNCADAGYRSVHDQKSGLMDGTRQDLLSELVAWSKGEGSITERVYALAGQAGMDKSAVAYRLCTILDTSSSPNPPSGSPTLGASFFFVRDGGNRASIRSLFPAIARQLALSQPALLDTMLPAITSFVDRGDDQIESFAFTSLLHGPLSQRDLPSQRPVVIIVDGLDECSDDTLLCKALAQLISLVNEVPWLRLFVASRPEVRIMETLRSSSKAVLIRQLSDDDVLKTGKADVGKYLTETILKIPRYKAYLEGNRDPLDTLVRRAGALFIFARISVNVLDSRAYRNDPEEGFRVILTSKAAGLTNIDSLYRQILLSEFSLADLAASPLTHINLISLLTVVCCAQDRFNIYPMAVVQNKLAQVSGIRSRTTAESSMTYAIRKTDTITMVARLSSVLLINSNGDIVPMHATFTEFLLDPQRCTDTHYHIDKGAGHAALASACLAAFTRQMTVEILSAVRNGEKDMRWYGWYSARWCGDHIEEAAYSDEFAQELEGALKPGHVLCHLRLLLRQSDKSDGEINFVMSTFVNFALYYLKKVPTAAAAATAEAYNHMGAYCEAYLRGVLETSRKQGSAVTKQFLEDRHQEGIAFTTDELRKVQDWEKMCERVRGEIDQDPRARALWYDHDIVFWS</sequence>
<evidence type="ECO:0000313" key="3">
    <source>
        <dbReference type="EMBL" id="GJE89372.1"/>
    </source>
</evidence>
<dbReference type="Pfam" id="PF24883">
    <property type="entry name" value="NPHP3_N"/>
    <property type="match status" value="1"/>
</dbReference>
<dbReference type="PANTHER" id="PTHR10039:SF17">
    <property type="entry name" value="FUNGAL STAND N-TERMINAL GOODBYE DOMAIN-CONTAINING PROTEIN-RELATED"/>
    <property type="match status" value="1"/>
</dbReference>
<dbReference type="Proteomes" id="UP000703269">
    <property type="component" value="Unassembled WGS sequence"/>
</dbReference>
<accession>A0A9P3G796</accession>
<keyword evidence="1" id="KW-0677">Repeat</keyword>
<dbReference type="EMBL" id="BPQB01000012">
    <property type="protein sequence ID" value="GJE89372.1"/>
    <property type="molecule type" value="Genomic_DNA"/>
</dbReference>
<evidence type="ECO:0000256" key="1">
    <source>
        <dbReference type="ARBA" id="ARBA00022737"/>
    </source>
</evidence>
<evidence type="ECO:0000259" key="2">
    <source>
        <dbReference type="Pfam" id="PF24883"/>
    </source>
</evidence>
<feature type="domain" description="Nephrocystin 3-like N-terminal" evidence="2">
    <location>
        <begin position="201"/>
        <end position="376"/>
    </location>
</feature>
<dbReference type="AlphaFoldDB" id="A0A9P3G796"/>
<protein>
    <submittedName>
        <fullName evidence="3">AAA-16 domain-containing protein</fullName>
    </submittedName>
</protein>
<dbReference type="OrthoDB" id="2658414at2759"/>
<keyword evidence="4" id="KW-1185">Reference proteome</keyword>
<gene>
    <name evidence="3" type="ORF">PsYK624_054710</name>
</gene>
<organism evidence="3 4">
    <name type="scientific">Phanerochaete sordida</name>
    <dbReference type="NCBI Taxonomy" id="48140"/>
    <lineage>
        <taxon>Eukaryota</taxon>
        <taxon>Fungi</taxon>
        <taxon>Dikarya</taxon>
        <taxon>Basidiomycota</taxon>
        <taxon>Agaricomycotina</taxon>
        <taxon>Agaricomycetes</taxon>
        <taxon>Polyporales</taxon>
        <taxon>Phanerochaetaceae</taxon>
        <taxon>Phanerochaete</taxon>
    </lineage>
</organism>
<evidence type="ECO:0000313" key="4">
    <source>
        <dbReference type="Proteomes" id="UP000703269"/>
    </source>
</evidence>
<comment type="caution">
    <text evidence="3">The sequence shown here is derived from an EMBL/GenBank/DDBJ whole genome shotgun (WGS) entry which is preliminary data.</text>
</comment>